<dbReference type="GO" id="GO:0005739">
    <property type="term" value="C:mitochondrion"/>
    <property type="evidence" value="ECO:0007669"/>
    <property type="project" value="TreeGrafter"/>
</dbReference>
<dbReference type="GO" id="GO:0097177">
    <property type="term" value="F:mitochondrial ribosome binding"/>
    <property type="evidence" value="ECO:0007669"/>
    <property type="project" value="TreeGrafter"/>
</dbReference>
<dbReference type="PANTHER" id="PTHR43512">
    <property type="entry name" value="TRANSLATION FACTOR GUF1-RELATED"/>
    <property type="match status" value="1"/>
</dbReference>
<dbReference type="SUPFAM" id="SSF52540">
    <property type="entry name" value="P-loop containing nucleoside triphosphate hydrolases"/>
    <property type="match status" value="2"/>
</dbReference>
<dbReference type="InterPro" id="IPR006297">
    <property type="entry name" value="EF-4"/>
</dbReference>
<protein>
    <recommendedName>
        <fullName evidence="1">Tr-type G domain-containing protein</fullName>
    </recommendedName>
</protein>
<dbReference type="AlphaFoldDB" id="A0AA39SLJ5"/>
<dbReference type="Proteomes" id="UP001168877">
    <property type="component" value="Unassembled WGS sequence"/>
</dbReference>
<dbReference type="EMBL" id="JAUESC010000004">
    <property type="protein sequence ID" value="KAK0596362.1"/>
    <property type="molecule type" value="Genomic_DNA"/>
</dbReference>
<organism evidence="2 3">
    <name type="scientific">Acer saccharum</name>
    <name type="common">Sugar maple</name>
    <dbReference type="NCBI Taxonomy" id="4024"/>
    <lineage>
        <taxon>Eukaryota</taxon>
        <taxon>Viridiplantae</taxon>
        <taxon>Streptophyta</taxon>
        <taxon>Embryophyta</taxon>
        <taxon>Tracheophyta</taxon>
        <taxon>Spermatophyta</taxon>
        <taxon>Magnoliopsida</taxon>
        <taxon>eudicotyledons</taxon>
        <taxon>Gunneridae</taxon>
        <taxon>Pentapetalae</taxon>
        <taxon>rosids</taxon>
        <taxon>malvids</taxon>
        <taxon>Sapindales</taxon>
        <taxon>Sapindaceae</taxon>
        <taxon>Hippocastanoideae</taxon>
        <taxon>Acereae</taxon>
        <taxon>Acer</taxon>
    </lineage>
</organism>
<evidence type="ECO:0000259" key="1">
    <source>
        <dbReference type="Pfam" id="PF00009"/>
    </source>
</evidence>
<dbReference type="Gene3D" id="3.40.50.300">
    <property type="entry name" value="P-loop containing nucleotide triphosphate hydrolases"/>
    <property type="match status" value="1"/>
</dbReference>
<dbReference type="InterPro" id="IPR027417">
    <property type="entry name" value="P-loop_NTPase"/>
</dbReference>
<gene>
    <name evidence="2" type="ORF">LWI29_014950</name>
</gene>
<evidence type="ECO:0000313" key="2">
    <source>
        <dbReference type="EMBL" id="KAK0596362.1"/>
    </source>
</evidence>
<dbReference type="InterPro" id="IPR000795">
    <property type="entry name" value="T_Tr_GTP-bd_dom"/>
</dbReference>
<proteinExistence type="predicted"/>
<name>A0AA39SLJ5_ACESA</name>
<sequence length="330" mass="37079">MCHPIELEKILVGSLGTIPYTWSRDLSNESMSHSTKPNTTNFFESESFILFHKFNPQYPPERIRNFSIIAHIDHGKSTLADRLLELTGTIKRGHEQPQYLDKLQLNYSCISPLHNKCFSAFRQTAVEDKQNSLPVVLQSDSTTILWTAETREFSYLGIPLRGGEEAHVTVRRITHGTRAQELTRAVVSLTHKCQVERFHQTKEEEASPTKKIDFNQTKSQLPPDPVNVTLHLGHFSLVADFAWSLLTPQLVLCSNGKSLLDIQLHLLVASNSMLMHVDAESSKYGSGIVFKHEHGIVVEAVAMVFQGVVSVEMVEAKAIFEGFDMAVRLG</sequence>
<reference evidence="2" key="2">
    <citation type="submission" date="2023-06" db="EMBL/GenBank/DDBJ databases">
        <authorList>
            <person name="Swenson N.G."/>
            <person name="Wegrzyn J.L."/>
            <person name="Mcevoy S.L."/>
        </authorList>
    </citation>
    <scope>NUCLEOTIDE SEQUENCE</scope>
    <source>
        <strain evidence="2">NS2018</strain>
        <tissue evidence="2">Leaf</tissue>
    </source>
</reference>
<dbReference type="Pfam" id="PF00009">
    <property type="entry name" value="GTP_EFTU"/>
    <property type="match status" value="1"/>
</dbReference>
<dbReference type="GO" id="GO:0005525">
    <property type="term" value="F:GTP binding"/>
    <property type="evidence" value="ECO:0007669"/>
    <property type="project" value="InterPro"/>
</dbReference>
<accession>A0AA39SLJ5</accession>
<dbReference type="GO" id="GO:0003924">
    <property type="term" value="F:GTPase activity"/>
    <property type="evidence" value="ECO:0007669"/>
    <property type="project" value="InterPro"/>
</dbReference>
<comment type="caution">
    <text evidence="2">The sequence shown here is derived from an EMBL/GenBank/DDBJ whole genome shotgun (WGS) entry which is preliminary data.</text>
</comment>
<keyword evidence="3" id="KW-1185">Reference proteome</keyword>
<reference evidence="2" key="1">
    <citation type="journal article" date="2022" name="Plant J.">
        <title>Strategies of tolerance reflected in two North American maple genomes.</title>
        <authorList>
            <person name="McEvoy S.L."/>
            <person name="Sezen U.U."/>
            <person name="Trouern-Trend A."/>
            <person name="McMahon S.M."/>
            <person name="Schaberg P.G."/>
            <person name="Yang J."/>
            <person name="Wegrzyn J.L."/>
            <person name="Swenson N.G."/>
        </authorList>
    </citation>
    <scope>NUCLEOTIDE SEQUENCE</scope>
    <source>
        <strain evidence="2">NS2018</strain>
    </source>
</reference>
<feature type="domain" description="Tr-type G" evidence="1">
    <location>
        <begin position="61"/>
        <end position="103"/>
    </location>
</feature>
<evidence type="ECO:0000313" key="3">
    <source>
        <dbReference type="Proteomes" id="UP001168877"/>
    </source>
</evidence>
<dbReference type="PANTHER" id="PTHR43512:SF7">
    <property type="entry name" value="TRANSLATION FACTOR GUF1, MITOCHONDRIAL"/>
    <property type="match status" value="1"/>
</dbReference>
<dbReference type="GO" id="GO:0045727">
    <property type="term" value="P:positive regulation of translation"/>
    <property type="evidence" value="ECO:0007669"/>
    <property type="project" value="TreeGrafter"/>
</dbReference>